<evidence type="ECO:0000313" key="2">
    <source>
        <dbReference type="Proteomes" id="UP001164539"/>
    </source>
</evidence>
<dbReference type="EMBL" id="CM051400">
    <property type="protein sequence ID" value="KAJ4715721.1"/>
    <property type="molecule type" value="Genomic_DNA"/>
</dbReference>
<name>A0ACC1XWB3_MELAZ</name>
<dbReference type="Proteomes" id="UP001164539">
    <property type="component" value="Chromosome 7"/>
</dbReference>
<sequence>MYGQDRLLGLIKSEPSDHYHDPDSPFVLGGLFLDQTVPPSFVSLVSCKTSGCFSSGSKTLRLVKRRRGRCGFLSVSLSMKGNGGEGYVGEPTESWGQNGNGKGGEEEEETVAFKEEEKKKVEEKELGAFNTTKHLSAGAVAAAVSRTFVAPLERLKLEYIVRGEQKNLVELIKTIAATQGLKGFWKGNFVNILRTAPFKAINFYAYDTYRNQLLKMSGNDESTNIERFVAGAAAWNNCNLALLTNGHNKNGYGGSWW</sequence>
<comment type="caution">
    <text evidence="1">The sequence shown here is derived from an EMBL/GenBank/DDBJ whole genome shotgun (WGS) entry which is preliminary data.</text>
</comment>
<protein>
    <submittedName>
        <fullName evidence="1">Mitochondrial carrier protein</fullName>
    </submittedName>
</protein>
<keyword evidence="2" id="KW-1185">Reference proteome</keyword>
<organism evidence="1 2">
    <name type="scientific">Melia azedarach</name>
    <name type="common">Chinaberry tree</name>
    <dbReference type="NCBI Taxonomy" id="155640"/>
    <lineage>
        <taxon>Eukaryota</taxon>
        <taxon>Viridiplantae</taxon>
        <taxon>Streptophyta</taxon>
        <taxon>Embryophyta</taxon>
        <taxon>Tracheophyta</taxon>
        <taxon>Spermatophyta</taxon>
        <taxon>Magnoliopsida</taxon>
        <taxon>eudicotyledons</taxon>
        <taxon>Gunneridae</taxon>
        <taxon>Pentapetalae</taxon>
        <taxon>rosids</taxon>
        <taxon>malvids</taxon>
        <taxon>Sapindales</taxon>
        <taxon>Meliaceae</taxon>
        <taxon>Melia</taxon>
    </lineage>
</organism>
<gene>
    <name evidence="1" type="ORF">OWV82_014046</name>
</gene>
<proteinExistence type="predicted"/>
<evidence type="ECO:0000313" key="1">
    <source>
        <dbReference type="EMBL" id="KAJ4715721.1"/>
    </source>
</evidence>
<accession>A0ACC1XWB3</accession>
<reference evidence="1 2" key="1">
    <citation type="journal article" date="2023" name="Science">
        <title>Complex scaffold remodeling in plant triterpene biosynthesis.</title>
        <authorList>
            <person name="De La Pena R."/>
            <person name="Hodgson H."/>
            <person name="Liu J.C."/>
            <person name="Stephenson M.J."/>
            <person name="Martin A.C."/>
            <person name="Owen C."/>
            <person name="Harkess A."/>
            <person name="Leebens-Mack J."/>
            <person name="Jimenez L.E."/>
            <person name="Osbourn A."/>
            <person name="Sattely E.S."/>
        </authorList>
    </citation>
    <scope>NUCLEOTIDE SEQUENCE [LARGE SCALE GENOMIC DNA]</scope>
    <source>
        <strain evidence="2">cv. JPN11</strain>
        <tissue evidence="1">Leaf</tissue>
    </source>
</reference>